<keyword evidence="7 8" id="KW-0496">Mitochondrion</keyword>
<dbReference type="GO" id="GO:0008289">
    <property type="term" value="F:lipid binding"/>
    <property type="evidence" value="ECO:0007669"/>
    <property type="project" value="UniProtKB-UniRule"/>
</dbReference>
<proteinExistence type="inferred from homology"/>
<dbReference type="PANTHER" id="PTHR21427">
    <property type="entry name" value="UBIQUINONE BIOSYNTHESIS PROTEIN COQ9, MITOCHONDRIAL"/>
    <property type="match status" value="1"/>
</dbReference>
<sequence length="214" mass="23040">MASPPLLRAACALVPTHGFTRRALALSALSLPQPHEQPLSDTAINALFGEGDDARRTLADAWLENAREEVRGRFQGRAQVPRVNEVLEARLEANEPVLRHLPEAFALLASPTYPLPPLDPRPGLKHAFKVADDACRIAGEATIGTDWYVRRGTLAAIYAAAELHQLTSPTTAYAFLDTLLAASATAKSSLDDVGTFANYIARSWAGIVRSSGVF</sequence>
<dbReference type="RefSeq" id="XP_007868890.1">
    <property type="nucleotide sequence ID" value="XM_007870699.1"/>
</dbReference>
<dbReference type="GO" id="GO:0006744">
    <property type="term" value="P:ubiquinone biosynthetic process"/>
    <property type="evidence" value="ECO:0007669"/>
    <property type="project" value="UniProtKB-UniRule"/>
</dbReference>
<dbReference type="AlphaFoldDB" id="S7REE7"/>
<keyword evidence="4 8" id="KW-0831">Ubiquinone biosynthesis</keyword>
<gene>
    <name evidence="10" type="ORF">GLOTRDRAFT_117400</name>
</gene>
<comment type="pathway">
    <text evidence="2 8">Cofactor biosynthesis; ubiquinone biosynthesis.</text>
</comment>
<name>S7REE7_GLOTA</name>
<dbReference type="GO" id="GO:0005743">
    <property type="term" value="C:mitochondrial inner membrane"/>
    <property type="evidence" value="ECO:0007669"/>
    <property type="project" value="TreeGrafter"/>
</dbReference>
<evidence type="ECO:0000259" key="9">
    <source>
        <dbReference type="Pfam" id="PF08511"/>
    </source>
</evidence>
<dbReference type="Proteomes" id="UP000030669">
    <property type="component" value="Unassembled WGS sequence"/>
</dbReference>
<accession>S7REE7</accession>
<dbReference type="HOGENOM" id="CLU_086708_0_0_1"/>
<dbReference type="OMA" id="RHNIHIA"/>
<comment type="subcellular location">
    <subcellularLocation>
        <location evidence="1 8">Mitochondrion</location>
    </subcellularLocation>
</comment>
<dbReference type="KEGG" id="gtr:GLOTRDRAFT_117400"/>
<evidence type="ECO:0000313" key="10">
    <source>
        <dbReference type="EMBL" id="EPQ52595.1"/>
    </source>
</evidence>
<feature type="domain" description="COQ9 C-terminal" evidence="9">
    <location>
        <begin position="123"/>
        <end position="171"/>
    </location>
</feature>
<evidence type="ECO:0000256" key="6">
    <source>
        <dbReference type="ARBA" id="ARBA00023121"/>
    </source>
</evidence>
<keyword evidence="6 8" id="KW-0446">Lipid-binding</keyword>
<keyword evidence="5" id="KW-0809">Transit peptide</keyword>
<dbReference type="InterPro" id="IPR012762">
    <property type="entry name" value="Ubiq_biosynth_COQ9"/>
</dbReference>
<dbReference type="UniPathway" id="UPA00232"/>
<dbReference type="eggNOG" id="ENOG502S760">
    <property type="taxonomic scope" value="Eukaryota"/>
</dbReference>
<protein>
    <recommendedName>
        <fullName evidence="8">Ubiquinone biosynthesis protein</fullName>
    </recommendedName>
</protein>
<evidence type="ECO:0000256" key="4">
    <source>
        <dbReference type="ARBA" id="ARBA00022688"/>
    </source>
</evidence>
<comment type="function">
    <text evidence="8">Membrane-associated protein that warps the membrane surface to access and bind aromatic isoprenes with high specificity, including ubiquinone (CoQ) isoprene intermediates and presents them directly to Coq7, therefore facilitating the Coq7-mediated hydroxylase step. Participates in the biosynthesis of coenzyme Q, also named ubiquinone, an essential lipid-soluble electron transporter for aerobic cellular respiration.</text>
</comment>
<organism evidence="10 11">
    <name type="scientific">Gloeophyllum trabeum (strain ATCC 11539 / FP-39264 / Madison 617)</name>
    <name type="common">Brown rot fungus</name>
    <dbReference type="NCBI Taxonomy" id="670483"/>
    <lineage>
        <taxon>Eukaryota</taxon>
        <taxon>Fungi</taxon>
        <taxon>Dikarya</taxon>
        <taxon>Basidiomycota</taxon>
        <taxon>Agaricomycotina</taxon>
        <taxon>Agaricomycetes</taxon>
        <taxon>Gloeophyllales</taxon>
        <taxon>Gloeophyllaceae</taxon>
        <taxon>Gloeophyllum</taxon>
    </lineage>
</organism>
<dbReference type="STRING" id="670483.S7REE7"/>
<dbReference type="EMBL" id="KB469307">
    <property type="protein sequence ID" value="EPQ52595.1"/>
    <property type="molecule type" value="Genomic_DNA"/>
</dbReference>
<reference evidence="10 11" key="1">
    <citation type="journal article" date="2012" name="Science">
        <title>The Paleozoic origin of enzymatic lignin decomposition reconstructed from 31 fungal genomes.</title>
        <authorList>
            <person name="Floudas D."/>
            <person name="Binder M."/>
            <person name="Riley R."/>
            <person name="Barry K."/>
            <person name="Blanchette R.A."/>
            <person name="Henrissat B."/>
            <person name="Martinez A.T."/>
            <person name="Otillar R."/>
            <person name="Spatafora J.W."/>
            <person name="Yadav J.S."/>
            <person name="Aerts A."/>
            <person name="Benoit I."/>
            <person name="Boyd A."/>
            <person name="Carlson A."/>
            <person name="Copeland A."/>
            <person name="Coutinho P.M."/>
            <person name="de Vries R.P."/>
            <person name="Ferreira P."/>
            <person name="Findley K."/>
            <person name="Foster B."/>
            <person name="Gaskell J."/>
            <person name="Glotzer D."/>
            <person name="Gorecki P."/>
            <person name="Heitman J."/>
            <person name="Hesse C."/>
            <person name="Hori C."/>
            <person name="Igarashi K."/>
            <person name="Jurgens J.A."/>
            <person name="Kallen N."/>
            <person name="Kersten P."/>
            <person name="Kohler A."/>
            <person name="Kuees U."/>
            <person name="Kumar T.K.A."/>
            <person name="Kuo A."/>
            <person name="LaButti K."/>
            <person name="Larrondo L.F."/>
            <person name="Lindquist E."/>
            <person name="Ling A."/>
            <person name="Lombard V."/>
            <person name="Lucas S."/>
            <person name="Lundell T."/>
            <person name="Martin R."/>
            <person name="McLaughlin D.J."/>
            <person name="Morgenstern I."/>
            <person name="Morin E."/>
            <person name="Murat C."/>
            <person name="Nagy L.G."/>
            <person name="Nolan M."/>
            <person name="Ohm R.A."/>
            <person name="Patyshakuliyeva A."/>
            <person name="Rokas A."/>
            <person name="Ruiz-Duenas F.J."/>
            <person name="Sabat G."/>
            <person name="Salamov A."/>
            <person name="Samejima M."/>
            <person name="Schmutz J."/>
            <person name="Slot J.C."/>
            <person name="St John F."/>
            <person name="Stenlid J."/>
            <person name="Sun H."/>
            <person name="Sun S."/>
            <person name="Syed K."/>
            <person name="Tsang A."/>
            <person name="Wiebenga A."/>
            <person name="Young D."/>
            <person name="Pisabarro A."/>
            <person name="Eastwood D.C."/>
            <person name="Martin F."/>
            <person name="Cullen D."/>
            <person name="Grigoriev I.V."/>
            <person name="Hibbett D.S."/>
        </authorList>
    </citation>
    <scope>NUCLEOTIDE SEQUENCE [LARGE SCALE GENOMIC DNA]</scope>
    <source>
        <strain evidence="10 11">ATCC 11539</strain>
    </source>
</reference>
<evidence type="ECO:0000313" key="11">
    <source>
        <dbReference type="Proteomes" id="UP000030669"/>
    </source>
</evidence>
<evidence type="ECO:0000256" key="5">
    <source>
        <dbReference type="ARBA" id="ARBA00022946"/>
    </source>
</evidence>
<dbReference type="Pfam" id="PF08511">
    <property type="entry name" value="COQ9"/>
    <property type="match status" value="1"/>
</dbReference>
<keyword evidence="11" id="KW-1185">Reference proteome</keyword>
<comment type="similarity">
    <text evidence="3 8">Belongs to the COQ9 family.</text>
</comment>
<dbReference type="InterPro" id="IPR013718">
    <property type="entry name" value="COQ9_C"/>
</dbReference>
<evidence type="ECO:0000256" key="8">
    <source>
        <dbReference type="RuleBase" id="RU366063"/>
    </source>
</evidence>
<evidence type="ECO:0000256" key="3">
    <source>
        <dbReference type="ARBA" id="ARBA00010766"/>
    </source>
</evidence>
<evidence type="ECO:0000256" key="2">
    <source>
        <dbReference type="ARBA" id="ARBA00004749"/>
    </source>
</evidence>
<evidence type="ECO:0000256" key="7">
    <source>
        <dbReference type="ARBA" id="ARBA00023128"/>
    </source>
</evidence>
<dbReference type="PANTHER" id="PTHR21427:SF19">
    <property type="entry name" value="UBIQUINONE BIOSYNTHESIS PROTEIN COQ9, MITOCHONDRIAL"/>
    <property type="match status" value="1"/>
</dbReference>
<dbReference type="OrthoDB" id="619536at2759"/>
<dbReference type="GeneID" id="19300342"/>
<evidence type="ECO:0000256" key="1">
    <source>
        <dbReference type="ARBA" id="ARBA00004173"/>
    </source>
</evidence>